<feature type="domain" description="Type I restriction modification DNA specificity" evidence="5">
    <location>
        <begin position="98"/>
        <end position="201"/>
    </location>
</feature>
<reference evidence="6 7" key="1">
    <citation type="submission" date="2018-08" db="EMBL/GenBank/DDBJ databases">
        <title>Genomic Encyclopedia of Archaeal and Bacterial Type Strains, Phase II (KMG-II): from individual species to whole genera.</title>
        <authorList>
            <person name="Goeker M."/>
        </authorList>
    </citation>
    <scope>NUCLEOTIDE SEQUENCE [LARGE SCALE GENOMIC DNA]</scope>
    <source>
        <strain evidence="6 7">DSM 17099</strain>
    </source>
</reference>
<comment type="similarity">
    <text evidence="1">Belongs to the type-I restriction system S methylase family.</text>
</comment>
<evidence type="ECO:0000256" key="3">
    <source>
        <dbReference type="ARBA" id="ARBA00023125"/>
    </source>
</evidence>
<dbReference type="Proteomes" id="UP000256941">
    <property type="component" value="Unassembled WGS sequence"/>
</dbReference>
<evidence type="ECO:0000256" key="1">
    <source>
        <dbReference type="ARBA" id="ARBA00010923"/>
    </source>
</evidence>
<sequence>MRARALAVAPSAERGGLAPYASCRDSGLPWLGAIPSHWDVRRGKYLFREIDDRTDTGTETLLSLRQAHGLIPHAKVSTKPVTPDELKGYKRIRAGQMVLNRMQASNGMFAVAHEDGLVSPDYAVFQPIQPMEPDYFINLFKTNIYRAKFRQESKGLGTGMSGFLRLYSDRFGAIHVPQPPQDEQRQIVEFVRSYDRRVRRLIRNKRRLIGLLNEQKQAIINRAVTRGLNPAAPMKPTGIDWMPEVPAHWEVRKVKQVASFNPSRTESSTDFDDDDEVVFLPMENVSVAGEVDCSARGKVADLRSGYTYFRRHDVVVAKITPCFENGKGAYLGALDTEIGFGTTEFVVLRANPEIDPGFLYQVTMLHAFRRDGEMAMTGAAGQQRVPLNFMREFMFGLPDLQEQRRVLAFVELETQKINQTIEKAKSEISLVMEYRERLIADVVTGKLDVRHIKITTPTDEPVIDEDDALDEDLNAEDTDELAEAED</sequence>
<dbReference type="Pfam" id="PF01420">
    <property type="entry name" value="Methylase_S"/>
    <property type="match status" value="1"/>
</dbReference>
<name>A0A3D9XCE3_PARVE</name>
<evidence type="ECO:0000256" key="4">
    <source>
        <dbReference type="SAM" id="MobiDB-lite"/>
    </source>
</evidence>
<keyword evidence="3" id="KW-0238">DNA-binding</keyword>
<dbReference type="PANTHER" id="PTHR43140:SF1">
    <property type="entry name" value="TYPE I RESTRICTION ENZYME ECOKI SPECIFICITY SUBUNIT"/>
    <property type="match status" value="1"/>
</dbReference>
<dbReference type="SUPFAM" id="SSF116734">
    <property type="entry name" value="DNA methylase specificity domain"/>
    <property type="match status" value="2"/>
</dbReference>
<dbReference type="AlphaFoldDB" id="A0A3D9XCE3"/>
<dbReference type="PANTHER" id="PTHR43140">
    <property type="entry name" value="TYPE-1 RESTRICTION ENZYME ECOKI SPECIFICITY PROTEIN"/>
    <property type="match status" value="1"/>
</dbReference>
<keyword evidence="2" id="KW-0680">Restriction system</keyword>
<dbReference type="InterPro" id="IPR000055">
    <property type="entry name" value="Restrct_endonuc_typeI_TRD"/>
</dbReference>
<dbReference type="InterPro" id="IPR051212">
    <property type="entry name" value="Type-I_RE_S_subunit"/>
</dbReference>
<feature type="region of interest" description="Disordered" evidence="4">
    <location>
        <begin position="461"/>
        <end position="486"/>
    </location>
</feature>
<evidence type="ECO:0000313" key="6">
    <source>
        <dbReference type="EMBL" id="REF68260.1"/>
    </source>
</evidence>
<dbReference type="GO" id="GO:0003677">
    <property type="term" value="F:DNA binding"/>
    <property type="evidence" value="ECO:0007669"/>
    <property type="project" value="UniProtKB-KW"/>
</dbReference>
<accession>A0A3D9XCE3</accession>
<dbReference type="InterPro" id="IPR044946">
    <property type="entry name" value="Restrct_endonuc_typeI_TRD_sf"/>
</dbReference>
<dbReference type="Gene3D" id="3.90.220.20">
    <property type="entry name" value="DNA methylase specificity domains"/>
    <property type="match status" value="2"/>
</dbReference>
<organism evidence="6 7">
    <name type="scientific">Paracoccus versutus</name>
    <name type="common">Thiobacillus versutus</name>
    <dbReference type="NCBI Taxonomy" id="34007"/>
    <lineage>
        <taxon>Bacteria</taxon>
        <taxon>Pseudomonadati</taxon>
        <taxon>Pseudomonadota</taxon>
        <taxon>Alphaproteobacteria</taxon>
        <taxon>Rhodobacterales</taxon>
        <taxon>Paracoccaceae</taxon>
        <taxon>Paracoccus</taxon>
    </lineage>
</organism>
<evidence type="ECO:0000313" key="7">
    <source>
        <dbReference type="Proteomes" id="UP000256941"/>
    </source>
</evidence>
<dbReference type="RefSeq" id="WP_072464324.1">
    <property type="nucleotide sequence ID" value="NZ_CP038197.1"/>
</dbReference>
<dbReference type="Gene3D" id="1.10.287.1120">
    <property type="entry name" value="Bipartite methylase S protein"/>
    <property type="match status" value="1"/>
</dbReference>
<dbReference type="EMBL" id="QTUJ01000003">
    <property type="protein sequence ID" value="REF68260.1"/>
    <property type="molecule type" value="Genomic_DNA"/>
</dbReference>
<protein>
    <submittedName>
        <fullName evidence="6">Type I restriction enzyme S subunit</fullName>
    </submittedName>
</protein>
<gene>
    <name evidence="6" type="ORF">BDD41_3294</name>
</gene>
<comment type="caution">
    <text evidence="6">The sequence shown here is derived from an EMBL/GenBank/DDBJ whole genome shotgun (WGS) entry which is preliminary data.</text>
</comment>
<proteinExistence type="inferred from homology"/>
<dbReference type="GO" id="GO:0009307">
    <property type="term" value="P:DNA restriction-modification system"/>
    <property type="evidence" value="ECO:0007669"/>
    <property type="project" value="UniProtKB-KW"/>
</dbReference>
<evidence type="ECO:0000259" key="5">
    <source>
        <dbReference type="Pfam" id="PF01420"/>
    </source>
</evidence>
<evidence type="ECO:0000256" key="2">
    <source>
        <dbReference type="ARBA" id="ARBA00022747"/>
    </source>
</evidence>
<dbReference type="CDD" id="cd17260">
    <property type="entry name" value="RMtype1_S_EcoEI-TRD1-CR1_like"/>
    <property type="match status" value="1"/>
</dbReference>